<keyword evidence="3" id="KW-1185">Reference proteome</keyword>
<feature type="non-terminal residue" evidence="2">
    <location>
        <position position="96"/>
    </location>
</feature>
<evidence type="ECO:0000313" key="3">
    <source>
        <dbReference type="Proteomes" id="UP000054359"/>
    </source>
</evidence>
<gene>
    <name evidence="2" type="ORF">X975_18606</name>
</gene>
<dbReference type="EMBL" id="KK116781">
    <property type="protein sequence ID" value="KFM68720.1"/>
    <property type="molecule type" value="Genomic_DNA"/>
</dbReference>
<sequence length="96" mass="10764">MALDLVLAMVLARAMVVLDMVSVSTTVSVVLDMVSVVMDMVSVVLDMVSATVSDMVVWDTHFNITDTNMTRKVYRRKKYARFSKDISQNITKGQNE</sequence>
<evidence type="ECO:0000313" key="2">
    <source>
        <dbReference type="EMBL" id="KFM68720.1"/>
    </source>
</evidence>
<organism evidence="2 3">
    <name type="scientific">Stegodyphus mimosarum</name>
    <name type="common">African social velvet spider</name>
    <dbReference type="NCBI Taxonomy" id="407821"/>
    <lineage>
        <taxon>Eukaryota</taxon>
        <taxon>Metazoa</taxon>
        <taxon>Ecdysozoa</taxon>
        <taxon>Arthropoda</taxon>
        <taxon>Chelicerata</taxon>
        <taxon>Arachnida</taxon>
        <taxon>Araneae</taxon>
        <taxon>Araneomorphae</taxon>
        <taxon>Entelegynae</taxon>
        <taxon>Eresoidea</taxon>
        <taxon>Eresidae</taxon>
        <taxon>Stegodyphus</taxon>
    </lineage>
</organism>
<keyword evidence="1" id="KW-0812">Transmembrane</keyword>
<reference evidence="2 3" key="1">
    <citation type="submission" date="2013-11" db="EMBL/GenBank/DDBJ databases">
        <title>Genome sequencing of Stegodyphus mimosarum.</title>
        <authorList>
            <person name="Bechsgaard J."/>
        </authorList>
    </citation>
    <scope>NUCLEOTIDE SEQUENCE [LARGE SCALE GENOMIC DNA]</scope>
</reference>
<evidence type="ECO:0000256" key="1">
    <source>
        <dbReference type="SAM" id="Phobius"/>
    </source>
</evidence>
<keyword evidence="1" id="KW-1133">Transmembrane helix</keyword>
<protein>
    <submittedName>
        <fullName evidence="2">Uncharacterized protein</fullName>
    </submittedName>
</protein>
<feature type="transmembrane region" description="Helical" evidence="1">
    <location>
        <begin position="6"/>
        <end position="31"/>
    </location>
</feature>
<proteinExistence type="predicted"/>
<dbReference type="Proteomes" id="UP000054359">
    <property type="component" value="Unassembled WGS sequence"/>
</dbReference>
<dbReference type="AlphaFoldDB" id="A0A087TUD1"/>
<accession>A0A087TUD1</accession>
<keyword evidence="1" id="KW-0472">Membrane</keyword>
<name>A0A087TUD1_STEMI</name>